<dbReference type="Proteomes" id="UP000799291">
    <property type="component" value="Unassembled WGS sequence"/>
</dbReference>
<dbReference type="PIRSF" id="PIRSF016958">
    <property type="entry name" value="DUF858_MeTrfase_lik"/>
    <property type="match status" value="1"/>
</dbReference>
<feature type="binding site" evidence="12">
    <location>
        <position position="80"/>
    </location>
    <ligand>
        <name>S-adenosyl-L-methionine</name>
        <dbReference type="ChEBI" id="CHEBI:59789"/>
    </ligand>
</feature>
<evidence type="ECO:0000256" key="4">
    <source>
        <dbReference type="ARBA" id="ARBA00022691"/>
    </source>
</evidence>
<evidence type="ECO:0000256" key="2">
    <source>
        <dbReference type="ARBA" id="ARBA00022603"/>
    </source>
</evidence>
<comment type="catalytic activity">
    <reaction evidence="9">
        <text>N-terminal L-prolyl-L-prolyl-L-lysyl-[protein] + 2 S-adenosyl-L-methionine = N-terminal N,N-dimethyl-L-prolyl-L-prolyl-L-lysyl-[protein] + 2 S-adenosyl-L-homocysteine + 2 H(+)</text>
        <dbReference type="Rhea" id="RHEA:54736"/>
        <dbReference type="Rhea" id="RHEA-COMP:13787"/>
        <dbReference type="Rhea" id="RHEA-COMP:13974"/>
        <dbReference type="ChEBI" id="CHEBI:15378"/>
        <dbReference type="ChEBI" id="CHEBI:57856"/>
        <dbReference type="ChEBI" id="CHEBI:59789"/>
        <dbReference type="ChEBI" id="CHEBI:138059"/>
        <dbReference type="ChEBI" id="CHEBI:138318"/>
        <dbReference type="EC" id="2.1.1.244"/>
    </reaction>
</comment>
<dbReference type="EMBL" id="MU005569">
    <property type="protein sequence ID" value="KAF2691631.1"/>
    <property type="molecule type" value="Genomic_DNA"/>
</dbReference>
<accession>A0A6G1JN13</accession>
<dbReference type="OrthoDB" id="1298661at2759"/>
<gene>
    <name evidence="13" type="ORF">K458DRAFT_285377</name>
</gene>
<keyword evidence="2" id="KW-0489">Methyltransferase</keyword>
<feature type="binding site" evidence="12">
    <location>
        <position position="145"/>
    </location>
    <ligand>
        <name>S-adenosyl-L-methionine</name>
        <dbReference type="ChEBI" id="CHEBI:59789"/>
    </ligand>
</feature>
<keyword evidence="3" id="KW-0808">Transferase</keyword>
<evidence type="ECO:0000313" key="13">
    <source>
        <dbReference type="EMBL" id="KAF2691631.1"/>
    </source>
</evidence>
<comment type="similarity">
    <text evidence="1">Belongs to the methyltransferase superfamily. NTM1 family.</text>
</comment>
<reference evidence="13" key="1">
    <citation type="journal article" date="2020" name="Stud. Mycol.">
        <title>101 Dothideomycetes genomes: a test case for predicting lifestyles and emergence of pathogens.</title>
        <authorList>
            <person name="Haridas S."/>
            <person name="Albert R."/>
            <person name="Binder M."/>
            <person name="Bloem J."/>
            <person name="Labutti K."/>
            <person name="Salamov A."/>
            <person name="Andreopoulos B."/>
            <person name="Baker S."/>
            <person name="Barry K."/>
            <person name="Bills G."/>
            <person name="Bluhm B."/>
            <person name="Cannon C."/>
            <person name="Castanera R."/>
            <person name="Culley D."/>
            <person name="Daum C."/>
            <person name="Ezra D."/>
            <person name="Gonzalez J."/>
            <person name="Henrissat B."/>
            <person name="Kuo A."/>
            <person name="Liang C."/>
            <person name="Lipzen A."/>
            <person name="Lutzoni F."/>
            <person name="Magnuson J."/>
            <person name="Mondo S."/>
            <person name="Nolan M."/>
            <person name="Ohm R."/>
            <person name="Pangilinan J."/>
            <person name="Park H.-J."/>
            <person name="Ramirez L."/>
            <person name="Alfaro M."/>
            <person name="Sun H."/>
            <person name="Tritt A."/>
            <person name="Yoshinaga Y."/>
            <person name="Zwiers L.-H."/>
            <person name="Turgeon B."/>
            <person name="Goodwin S."/>
            <person name="Spatafora J."/>
            <person name="Crous P."/>
            <person name="Grigoriev I."/>
        </authorList>
    </citation>
    <scope>NUCLEOTIDE SEQUENCE</scope>
    <source>
        <strain evidence="13">CBS 122367</strain>
    </source>
</reference>
<evidence type="ECO:0000256" key="12">
    <source>
        <dbReference type="PIRSR" id="PIRSR016958-1"/>
    </source>
</evidence>
<dbReference type="Pfam" id="PF05891">
    <property type="entry name" value="Methyltransf_PK"/>
    <property type="match status" value="1"/>
</dbReference>
<evidence type="ECO:0000313" key="14">
    <source>
        <dbReference type="Proteomes" id="UP000799291"/>
    </source>
</evidence>
<evidence type="ECO:0000256" key="9">
    <source>
        <dbReference type="ARBA" id="ARBA00047885"/>
    </source>
</evidence>
<comment type="catalytic activity">
    <reaction evidence="8">
        <text>N-terminal L-seryl-L-prolyl-L-lysyl-[protein] + 3 S-adenosyl-L-methionine = N-terminal N,N,N-trimethyl-L-seryl-L-prolyl-L-lysyl-[protein] + 3 S-adenosyl-L-homocysteine + 3 H(+)</text>
        <dbReference type="Rhea" id="RHEA:54724"/>
        <dbReference type="Rhea" id="RHEA-COMP:13789"/>
        <dbReference type="Rhea" id="RHEA-COMP:13973"/>
        <dbReference type="ChEBI" id="CHEBI:15378"/>
        <dbReference type="ChEBI" id="CHEBI:57856"/>
        <dbReference type="ChEBI" id="CHEBI:59789"/>
        <dbReference type="ChEBI" id="CHEBI:138061"/>
        <dbReference type="ChEBI" id="CHEBI:138317"/>
        <dbReference type="EC" id="2.1.1.244"/>
    </reaction>
</comment>
<keyword evidence="4 12" id="KW-0949">S-adenosyl-L-methionine</keyword>
<evidence type="ECO:0000256" key="1">
    <source>
        <dbReference type="ARBA" id="ARBA00009059"/>
    </source>
</evidence>
<evidence type="ECO:0000256" key="5">
    <source>
        <dbReference type="ARBA" id="ARBA00039112"/>
    </source>
</evidence>
<name>A0A6G1JN13_9PLEO</name>
<comment type="catalytic activity">
    <reaction evidence="10">
        <text>N-terminal L-alanyl-L-prolyl-L-lysyl-[protein] + 3 S-adenosyl-L-methionine = N-terminal N,N,N-trimethyl-L-alanyl-L-prolyl-L-lysyl-[protein] + 3 S-adenosyl-L-homocysteine + 3 H(+)</text>
        <dbReference type="Rhea" id="RHEA:54712"/>
        <dbReference type="Rhea" id="RHEA-COMP:13785"/>
        <dbReference type="Rhea" id="RHEA-COMP:13971"/>
        <dbReference type="ChEBI" id="CHEBI:15378"/>
        <dbReference type="ChEBI" id="CHEBI:57856"/>
        <dbReference type="ChEBI" id="CHEBI:59789"/>
        <dbReference type="ChEBI" id="CHEBI:138057"/>
        <dbReference type="ChEBI" id="CHEBI:138315"/>
        <dbReference type="EC" id="2.1.1.244"/>
    </reaction>
</comment>
<dbReference type="PANTHER" id="PTHR12753:SF0">
    <property type="entry name" value="ALPHA N-TERMINAL PROTEIN METHYLTRANSFERASE 1"/>
    <property type="match status" value="1"/>
</dbReference>
<dbReference type="AlphaFoldDB" id="A0A6G1JN13"/>
<protein>
    <recommendedName>
        <fullName evidence="6">Alpha N-terminal protein methyltransferase 1</fullName>
        <ecNumber evidence="5">2.1.1.244</ecNumber>
    </recommendedName>
    <alternativeName>
        <fullName evidence="11">Translation associated element 1</fullName>
    </alternativeName>
    <alternativeName>
        <fullName evidence="7">X-Pro-Lys N-terminal protein methyltransferase 1</fullName>
    </alternativeName>
</protein>
<dbReference type="InterPro" id="IPR008576">
    <property type="entry name" value="MeTrfase_NTM1"/>
</dbReference>
<dbReference type="PANTHER" id="PTHR12753">
    <property type="entry name" value="AD-003 - RELATED"/>
    <property type="match status" value="1"/>
</dbReference>
<evidence type="ECO:0000256" key="11">
    <source>
        <dbReference type="ARBA" id="ARBA00082558"/>
    </source>
</evidence>
<dbReference type="GO" id="GO:0005737">
    <property type="term" value="C:cytoplasm"/>
    <property type="evidence" value="ECO:0007669"/>
    <property type="project" value="TreeGrafter"/>
</dbReference>
<feature type="binding site" evidence="12">
    <location>
        <begin position="129"/>
        <end position="130"/>
    </location>
    <ligand>
        <name>S-adenosyl-L-methionine</name>
        <dbReference type="ChEBI" id="CHEBI:59789"/>
    </ligand>
</feature>
<dbReference type="GO" id="GO:0032259">
    <property type="term" value="P:methylation"/>
    <property type="evidence" value="ECO:0007669"/>
    <property type="project" value="UniProtKB-KW"/>
</dbReference>
<dbReference type="InterPro" id="IPR029063">
    <property type="entry name" value="SAM-dependent_MTases_sf"/>
</dbReference>
<evidence type="ECO:0000256" key="7">
    <source>
        <dbReference type="ARBA" id="ARBA00043129"/>
    </source>
</evidence>
<evidence type="ECO:0000256" key="10">
    <source>
        <dbReference type="ARBA" id="ARBA00048167"/>
    </source>
</evidence>
<dbReference type="EC" id="2.1.1.244" evidence="5"/>
<organism evidence="13 14">
    <name type="scientific">Lentithecium fluviatile CBS 122367</name>
    <dbReference type="NCBI Taxonomy" id="1168545"/>
    <lineage>
        <taxon>Eukaryota</taxon>
        <taxon>Fungi</taxon>
        <taxon>Dikarya</taxon>
        <taxon>Ascomycota</taxon>
        <taxon>Pezizomycotina</taxon>
        <taxon>Dothideomycetes</taxon>
        <taxon>Pleosporomycetidae</taxon>
        <taxon>Pleosporales</taxon>
        <taxon>Massarineae</taxon>
        <taxon>Lentitheciaceae</taxon>
        <taxon>Lentithecium</taxon>
    </lineage>
</organism>
<keyword evidence="14" id="KW-1185">Reference proteome</keyword>
<dbReference type="SUPFAM" id="SSF53335">
    <property type="entry name" value="S-adenosyl-L-methionine-dependent methyltransferases"/>
    <property type="match status" value="1"/>
</dbReference>
<evidence type="ECO:0000256" key="3">
    <source>
        <dbReference type="ARBA" id="ARBA00022679"/>
    </source>
</evidence>
<sequence>MDAGPPFQTTAAPDALIDHAQSIAYWKSVSADTNGMLGGVPQISRIDLQGSSNFLVKVRRSKPQPTKRPLPPLNRVADCGAGVGRITTGFLLNVSRTVDIVEPVTKFTDNLANRKEGRGQVGQIISLGLQDWRPEVGAYNAIWHQWCLGHLTDRQLVEYFKRCKEGLVKEGPAWIVVKENMSTDIGKRDIFDEIDSSVTRADEKYRSLFREAGLKVVASELQRGFPRGLYPVRMYALRPE</sequence>
<evidence type="ECO:0000256" key="8">
    <source>
        <dbReference type="ARBA" id="ARBA00047306"/>
    </source>
</evidence>
<dbReference type="FunFam" id="3.40.50.150:FF:000025">
    <property type="entry name" value="N-terminal Xaa-Pro-Lys N-methyltransferase 1"/>
    <property type="match status" value="1"/>
</dbReference>
<evidence type="ECO:0000256" key="6">
    <source>
        <dbReference type="ARBA" id="ARBA00039449"/>
    </source>
</evidence>
<dbReference type="Gene3D" id="3.40.50.150">
    <property type="entry name" value="Vaccinia Virus protein VP39"/>
    <property type="match status" value="1"/>
</dbReference>
<dbReference type="GO" id="GO:0071885">
    <property type="term" value="F:N-terminal protein N-methyltransferase activity"/>
    <property type="evidence" value="ECO:0007669"/>
    <property type="project" value="UniProtKB-EC"/>
</dbReference>
<proteinExistence type="inferred from homology"/>
<feature type="binding site" evidence="12">
    <location>
        <position position="85"/>
    </location>
    <ligand>
        <name>S-adenosyl-L-methionine</name>
        <dbReference type="ChEBI" id="CHEBI:59789"/>
    </ligand>
</feature>